<feature type="compositionally biased region" description="Low complexity" evidence="1">
    <location>
        <begin position="285"/>
        <end position="305"/>
    </location>
</feature>
<proteinExistence type="predicted"/>
<dbReference type="InterPro" id="IPR019734">
    <property type="entry name" value="TPR_rpt"/>
</dbReference>
<dbReference type="Gene3D" id="1.10.287.110">
    <property type="entry name" value="DnaJ domain"/>
    <property type="match status" value="1"/>
</dbReference>
<evidence type="ECO:0000256" key="1">
    <source>
        <dbReference type="SAM" id="MobiDB-lite"/>
    </source>
</evidence>
<dbReference type="EnsemblPlants" id="Kaladp0037s0284.1.v1.1">
    <property type="protein sequence ID" value="Kaladp0037s0284.1.v1.1"/>
    <property type="gene ID" value="Kaladp0037s0284.v1.1"/>
</dbReference>
<evidence type="ECO:0000259" key="2">
    <source>
        <dbReference type="PROSITE" id="PS50076"/>
    </source>
</evidence>
<reference evidence="3" key="1">
    <citation type="submission" date="2021-01" db="UniProtKB">
        <authorList>
            <consortium name="EnsemblPlants"/>
        </authorList>
    </citation>
    <scope>IDENTIFICATION</scope>
</reference>
<dbReference type="Proteomes" id="UP000594263">
    <property type="component" value="Unplaced"/>
</dbReference>
<organism evidence="3 4">
    <name type="scientific">Kalanchoe fedtschenkoi</name>
    <name type="common">Lavender scallops</name>
    <name type="synonym">South American air plant</name>
    <dbReference type="NCBI Taxonomy" id="63787"/>
    <lineage>
        <taxon>Eukaryota</taxon>
        <taxon>Viridiplantae</taxon>
        <taxon>Streptophyta</taxon>
        <taxon>Embryophyta</taxon>
        <taxon>Tracheophyta</taxon>
        <taxon>Spermatophyta</taxon>
        <taxon>Magnoliopsida</taxon>
        <taxon>eudicotyledons</taxon>
        <taxon>Gunneridae</taxon>
        <taxon>Pentapetalae</taxon>
        <taxon>Saxifragales</taxon>
        <taxon>Crassulaceae</taxon>
        <taxon>Kalanchoe</taxon>
    </lineage>
</organism>
<dbReference type="Pfam" id="PF00226">
    <property type="entry name" value="DnaJ"/>
    <property type="match status" value="1"/>
</dbReference>
<dbReference type="Gramene" id="Kaladp0037s0284.1.v1.1">
    <property type="protein sequence ID" value="Kaladp0037s0284.1.v1.1"/>
    <property type="gene ID" value="Kaladp0037s0284.v1.1"/>
</dbReference>
<feature type="compositionally biased region" description="Polar residues" evidence="1">
    <location>
        <begin position="12"/>
        <end position="27"/>
    </location>
</feature>
<accession>A0A7N0ZUD1</accession>
<feature type="region of interest" description="Disordered" evidence="1">
    <location>
        <begin position="277"/>
        <end position="307"/>
    </location>
</feature>
<feature type="compositionally biased region" description="Basic and acidic residues" evidence="1">
    <location>
        <begin position="350"/>
        <end position="367"/>
    </location>
</feature>
<evidence type="ECO:0000313" key="4">
    <source>
        <dbReference type="Proteomes" id="UP000594263"/>
    </source>
</evidence>
<feature type="region of interest" description="Disordered" evidence="1">
    <location>
        <begin position="1"/>
        <end position="54"/>
    </location>
</feature>
<feature type="region of interest" description="Disordered" evidence="1">
    <location>
        <begin position="563"/>
        <end position="583"/>
    </location>
</feature>
<feature type="region of interest" description="Disordered" evidence="1">
    <location>
        <begin position="495"/>
        <end position="539"/>
    </location>
</feature>
<feature type="compositionally biased region" description="Basic residues" evidence="1">
    <location>
        <begin position="33"/>
        <end position="44"/>
    </location>
</feature>
<dbReference type="InterPro" id="IPR036869">
    <property type="entry name" value="J_dom_sf"/>
</dbReference>
<protein>
    <recommendedName>
        <fullName evidence="2">J domain-containing protein</fullName>
    </recommendedName>
</protein>
<dbReference type="PANTHER" id="PTHR45181">
    <property type="entry name" value="HEAT SHOCK PROTEIN DNAJ WITH TETRATRICOPEPTIDE REPEAT-CONTAINING PROTEIN"/>
    <property type="match status" value="1"/>
</dbReference>
<dbReference type="AlphaFoldDB" id="A0A7N0ZUD1"/>
<dbReference type="PANTHER" id="PTHR45181:SF4">
    <property type="entry name" value="HEAT SHOCK PROTEIN DNAJ WITH TETRATRICOPEPTIDE REPEAT-CONTAINING PROTEIN"/>
    <property type="match status" value="1"/>
</dbReference>
<dbReference type="SUPFAM" id="SSF46565">
    <property type="entry name" value="Chaperone J-domain"/>
    <property type="match status" value="1"/>
</dbReference>
<feature type="domain" description="J" evidence="2">
    <location>
        <begin position="1077"/>
        <end position="1162"/>
    </location>
</feature>
<dbReference type="SMART" id="SM00028">
    <property type="entry name" value="TPR"/>
    <property type="match status" value="7"/>
</dbReference>
<keyword evidence="4" id="KW-1185">Reference proteome</keyword>
<dbReference type="SUPFAM" id="SSF48452">
    <property type="entry name" value="TPR-like"/>
    <property type="match status" value="2"/>
</dbReference>
<dbReference type="CDD" id="cd06257">
    <property type="entry name" value="DnaJ"/>
    <property type="match status" value="1"/>
</dbReference>
<dbReference type="InterPro" id="IPR011990">
    <property type="entry name" value="TPR-like_helical_dom_sf"/>
</dbReference>
<feature type="region of interest" description="Disordered" evidence="1">
    <location>
        <begin position="422"/>
        <end position="450"/>
    </location>
</feature>
<dbReference type="InterPro" id="IPR001623">
    <property type="entry name" value="DnaJ_domain"/>
</dbReference>
<evidence type="ECO:0000313" key="3">
    <source>
        <dbReference type="EnsemblPlants" id="Kaladp0037s0284.1.v1.1"/>
    </source>
</evidence>
<dbReference type="OMA" id="KLHNGLW"/>
<dbReference type="Pfam" id="PF14559">
    <property type="entry name" value="TPR_19"/>
    <property type="match status" value="1"/>
</dbReference>
<feature type="region of interest" description="Disordered" evidence="1">
    <location>
        <begin position="345"/>
        <end position="372"/>
    </location>
</feature>
<dbReference type="SMART" id="SM00271">
    <property type="entry name" value="DnaJ"/>
    <property type="match status" value="1"/>
</dbReference>
<dbReference type="PRINTS" id="PR00625">
    <property type="entry name" value="JDOMAIN"/>
</dbReference>
<name>A0A7N0ZUD1_KALFE</name>
<feature type="compositionally biased region" description="Polar residues" evidence="1">
    <location>
        <begin position="518"/>
        <end position="539"/>
    </location>
</feature>
<sequence length="1207" mass="132903">MKQSDFRFSGANEFNPNLSFTTSTASRSDYGRTKPRLTKLRKPKSSQGAADSAYNPFRNNVYAGGRENPTSVFGWRSAEGLVAGGKGSVATDGSSNGNLNGDNLRVPNFSVASSDDKNFAKQLPNEFRKLNVRENSTSGSGEGVAYTSGNSSYFEFGSSKNGDSHGTDNGRSSVGVLPDELRKLNLGYSARDTQWKQNSDNFVFGTVKSSFSGLNGSTEAMLSKKMEDVCIGGRGGDLNSGTAWGSSSHENFQNGTYHESKENKFFREADTSVPTPFNIPTTAPSNHANGGSHLSSSSAPSSSLPATSHCYHHETNSFLETFGNGHIGEKFFFSGKFDPAFTSDVKSGINRKDKSVPKRHPGKESNLKKKRENVKNNWEARVYPASFGHESVSKEFISQPESPQTYSPMDMSPYPEVMVDNQNSNEAPMTSEESFTQNGKFQSSETNNQDGNHPIAEDLIHATQQLNISEVSRDVSGTNTDYTKGFVSENIGEIPTEESVSGTETESFKSATEDLELNTDNTPSAATKTSLSPKSGSERTTNFYSICNSEGIAGSKFTFTASTSSQGPALVRPSKTKNRKKGFDSYRSTATSKVSNAFSSCQDSGDSLQCNNKADLAGSQLKLETNASTNVIKEVNHESGGTSAATAASQEACEKWRLRGNQAYANEDLSKAEEYYTRGVKCISASEKSRGCLRALMLCYSNRAATRMSMGRLREAVEDCKLAAGIDPNFLRAHVRAANCYLALGEVEEASKYFKYCLQPGISICADRKILIEASEGLKKAQKVAECMSRSFESSQRGTCNDAEDALRSADEALTISLYSEKLLEIKAEALFMLQKYNKVIQLCQGSLDSAERNSNIAGVTDPIENPNNGLLLGRIYFRLWRCRLMVKSYFFLGKLEEALTLLENNESLRKGNETLESLIPFVAAIRELLRYKAAGNEAFQSGKYQVAIEHYTAALSFNVDSRPFAAICFCNRAAAYKAQGKIIDAIADCNLAIALERDYLKAISRRASLYESIRDYGQAVTDAERIVSLMKEQADFKHKTELHEKSTTSGIPIDLRQAQLQLSRLEEQARKDIPLNMYLILGIESSVSASEIKKAYRQAALKHHPDKAGQILAKGDGGRNGSWKEIAEDIHRDADRLFKLIGEAYTVLSDPAQRSAYDADEDIRNMLKRNREPYSSRTNVDARNYSCERNRSRRQWNNIWRSYGQY</sequence>
<dbReference type="PROSITE" id="PS50076">
    <property type="entry name" value="DNAJ_2"/>
    <property type="match status" value="1"/>
</dbReference>
<dbReference type="Gene3D" id="1.25.40.10">
    <property type="entry name" value="Tetratricopeptide repeat domain"/>
    <property type="match status" value="2"/>
</dbReference>